<evidence type="ECO:0000313" key="5">
    <source>
        <dbReference type="Proteomes" id="UP001183176"/>
    </source>
</evidence>
<evidence type="ECO:0000256" key="2">
    <source>
        <dbReference type="PROSITE-ProRule" id="PRU00335"/>
    </source>
</evidence>
<dbReference type="EMBL" id="JAVREH010000085">
    <property type="protein sequence ID" value="MDT0264299.1"/>
    <property type="molecule type" value="Genomic_DNA"/>
</dbReference>
<dbReference type="Gene3D" id="1.10.357.10">
    <property type="entry name" value="Tetracycline Repressor, domain 2"/>
    <property type="match status" value="1"/>
</dbReference>
<evidence type="ECO:0000259" key="3">
    <source>
        <dbReference type="PROSITE" id="PS50977"/>
    </source>
</evidence>
<reference evidence="5" key="1">
    <citation type="submission" date="2023-07" db="EMBL/GenBank/DDBJ databases">
        <title>30 novel species of actinomycetes from the DSMZ collection.</title>
        <authorList>
            <person name="Nouioui I."/>
        </authorList>
    </citation>
    <scope>NUCLEOTIDE SEQUENCE [LARGE SCALE GENOMIC DNA]</scope>
    <source>
        <strain evidence="5">DSM 44399</strain>
    </source>
</reference>
<dbReference type="PANTHER" id="PTHR30055">
    <property type="entry name" value="HTH-TYPE TRANSCRIPTIONAL REGULATOR RUTR"/>
    <property type="match status" value="1"/>
</dbReference>
<dbReference type="Proteomes" id="UP001183176">
    <property type="component" value="Unassembled WGS sequence"/>
</dbReference>
<proteinExistence type="predicted"/>
<evidence type="ECO:0000256" key="1">
    <source>
        <dbReference type="ARBA" id="ARBA00023125"/>
    </source>
</evidence>
<sequence length="244" mass="25538">MAQVHAKTRREDARSDIVAAAARILGEDGAHAVTTRAVAQAAGVQAPTIYRLFGDKDGLIDAVAEHVMANHTADKAAVAQRPGSDPLADLRTSWDTHIQFGLANAELYMLLNTPGRSARSPATIAGIAVLRARLQRLAAAGLLRVDEQRALAVIHAAGAGTVLTLLSAPAHERDPGLADAMFAAVAAALLTTTPATPDPTVSTVAVTFMTVLADLPALTDAERTLMAEWITRSLSHLRPLSGVR</sequence>
<dbReference type="InterPro" id="IPR001647">
    <property type="entry name" value="HTH_TetR"/>
</dbReference>
<dbReference type="PANTHER" id="PTHR30055:SF209">
    <property type="entry name" value="POSSIBLE TRANSCRIPTIONAL REGULATORY PROTEIN (PROBABLY TETR-FAMILY)"/>
    <property type="match status" value="1"/>
</dbReference>
<feature type="domain" description="HTH tetR-type" evidence="3">
    <location>
        <begin position="11"/>
        <end position="71"/>
    </location>
</feature>
<dbReference type="SUPFAM" id="SSF46689">
    <property type="entry name" value="Homeodomain-like"/>
    <property type="match status" value="1"/>
</dbReference>
<dbReference type="InterPro" id="IPR050109">
    <property type="entry name" value="HTH-type_TetR-like_transc_reg"/>
</dbReference>
<organism evidence="4 5">
    <name type="scientific">Jatrophihabitans lederbergiae</name>
    <dbReference type="NCBI Taxonomy" id="3075547"/>
    <lineage>
        <taxon>Bacteria</taxon>
        <taxon>Bacillati</taxon>
        <taxon>Actinomycetota</taxon>
        <taxon>Actinomycetes</taxon>
        <taxon>Jatrophihabitantales</taxon>
        <taxon>Jatrophihabitantaceae</taxon>
        <taxon>Jatrophihabitans</taxon>
    </lineage>
</organism>
<protein>
    <submittedName>
        <fullName evidence="4">TetR/AcrR family transcriptional regulator</fullName>
    </submittedName>
</protein>
<keyword evidence="1 2" id="KW-0238">DNA-binding</keyword>
<dbReference type="PROSITE" id="PS50977">
    <property type="entry name" value="HTH_TETR_2"/>
    <property type="match status" value="1"/>
</dbReference>
<dbReference type="InterPro" id="IPR009057">
    <property type="entry name" value="Homeodomain-like_sf"/>
</dbReference>
<dbReference type="Pfam" id="PF00440">
    <property type="entry name" value="TetR_N"/>
    <property type="match status" value="1"/>
</dbReference>
<dbReference type="PRINTS" id="PR00455">
    <property type="entry name" value="HTHTETR"/>
</dbReference>
<gene>
    <name evidence="4" type="ORF">RM423_23320</name>
</gene>
<feature type="DNA-binding region" description="H-T-H motif" evidence="2">
    <location>
        <begin position="34"/>
        <end position="53"/>
    </location>
</feature>
<evidence type="ECO:0000313" key="4">
    <source>
        <dbReference type="EMBL" id="MDT0264299.1"/>
    </source>
</evidence>
<name>A0ABU2JH65_9ACTN</name>
<keyword evidence="5" id="KW-1185">Reference proteome</keyword>
<accession>A0ABU2JH65</accession>
<dbReference type="RefSeq" id="WP_311425438.1">
    <property type="nucleotide sequence ID" value="NZ_JAVREH010000085.1"/>
</dbReference>
<comment type="caution">
    <text evidence="4">The sequence shown here is derived from an EMBL/GenBank/DDBJ whole genome shotgun (WGS) entry which is preliminary data.</text>
</comment>